<evidence type="ECO:0000313" key="2">
    <source>
        <dbReference type="Proteomes" id="UP001230649"/>
    </source>
</evidence>
<name>A0ACC2WI46_9TREE</name>
<accession>A0ACC2WI46</accession>
<protein>
    <submittedName>
        <fullName evidence="1">Uncharacterized protein</fullName>
    </submittedName>
</protein>
<proteinExistence type="predicted"/>
<keyword evidence="2" id="KW-1185">Reference proteome</keyword>
<comment type="caution">
    <text evidence="1">The sequence shown here is derived from an EMBL/GenBank/DDBJ whole genome shotgun (WGS) entry which is preliminary data.</text>
</comment>
<dbReference type="Proteomes" id="UP001230649">
    <property type="component" value="Unassembled WGS sequence"/>
</dbReference>
<dbReference type="EMBL" id="JASBWS010000022">
    <property type="protein sequence ID" value="KAJ9110742.1"/>
    <property type="molecule type" value="Genomic_DNA"/>
</dbReference>
<evidence type="ECO:0000313" key="1">
    <source>
        <dbReference type="EMBL" id="KAJ9110742.1"/>
    </source>
</evidence>
<gene>
    <name evidence="1" type="ORF">QFC20_002783</name>
</gene>
<reference evidence="1" key="1">
    <citation type="submission" date="2023-04" db="EMBL/GenBank/DDBJ databases">
        <title>Draft Genome sequencing of Naganishia species isolated from polar environments using Oxford Nanopore Technology.</title>
        <authorList>
            <person name="Leo P."/>
            <person name="Venkateswaran K."/>
        </authorList>
    </citation>
    <scope>NUCLEOTIDE SEQUENCE</scope>
    <source>
        <strain evidence="1">MNA-CCFEE 5262</strain>
    </source>
</reference>
<organism evidence="1 2">
    <name type="scientific">Naganishia adeliensis</name>
    <dbReference type="NCBI Taxonomy" id="92952"/>
    <lineage>
        <taxon>Eukaryota</taxon>
        <taxon>Fungi</taxon>
        <taxon>Dikarya</taxon>
        <taxon>Basidiomycota</taxon>
        <taxon>Agaricomycotina</taxon>
        <taxon>Tremellomycetes</taxon>
        <taxon>Filobasidiales</taxon>
        <taxon>Filobasidiaceae</taxon>
        <taxon>Naganishia</taxon>
    </lineage>
</organism>
<sequence length="102" mass="11090">MLSLISRSFMSARAFAKSPMQVFTFSTTPVVEKLKTHKGAAKRWKAIANGNFKRVGFNFLASPCTSREAASKFVILVASYQFAKADCVLYEDSAQIAAAAST</sequence>